<sequence>MTRQVERKTGDGDHTLIDRISNLPMEVIDKILVRMPIPDAIRTGILSRKWRYMWVTLSKLSFTDSLFWNHISNKHIDKASMIINQILFLHNGTISTFDLVIPSNYKGDVSLINHWILYLSKNGIKKLTIRSNKRERYEVPSHLFSCLDLKELSLRNCVLRASPEFNGFPNLTKLELARVKAERMVLESLISSCQVLDSLDLITCSGFECLCISSRCLKRITVGGNSQHSSPAYLINTEKAVFLHIWLNHKVTNFQGGEISVSNFFNSLSKIRTLILNDKYLQGPSTNYLISAEVSKCFEEEENIGDTYDHLRIMNIAKSYGLQPELEFIKYILSRSPLLEIVRFEHKIQLVIDYAQPFRIQGELLRFRRASPKAQIIFSSVY</sequence>
<dbReference type="InterPro" id="IPR036047">
    <property type="entry name" value="F-box-like_dom_sf"/>
</dbReference>
<dbReference type="Proteomes" id="UP001163823">
    <property type="component" value="Chromosome 10"/>
</dbReference>
<dbReference type="InterPro" id="IPR055411">
    <property type="entry name" value="LRR_FXL15/At3g58940/PEG3-like"/>
</dbReference>
<comment type="caution">
    <text evidence="2">The sequence shown here is derived from an EMBL/GenBank/DDBJ whole genome shotgun (WGS) entry which is preliminary data.</text>
</comment>
<dbReference type="SUPFAM" id="SSF52047">
    <property type="entry name" value="RNI-like"/>
    <property type="match status" value="1"/>
</dbReference>
<dbReference type="Pfam" id="PF24758">
    <property type="entry name" value="LRR_At5g56370"/>
    <property type="match status" value="1"/>
</dbReference>
<dbReference type="KEGG" id="qsa:O6P43_025626"/>
<evidence type="ECO:0000313" key="3">
    <source>
        <dbReference type="Proteomes" id="UP001163823"/>
    </source>
</evidence>
<dbReference type="PANTHER" id="PTHR31639:SF312">
    <property type="entry name" value="CYCLIN-LIKE F-BOX"/>
    <property type="match status" value="1"/>
</dbReference>
<dbReference type="InterPro" id="IPR032675">
    <property type="entry name" value="LRR_dom_sf"/>
</dbReference>
<dbReference type="SUPFAM" id="SSF81383">
    <property type="entry name" value="F-box domain"/>
    <property type="match status" value="1"/>
</dbReference>
<evidence type="ECO:0000259" key="1">
    <source>
        <dbReference type="PROSITE" id="PS50181"/>
    </source>
</evidence>
<organism evidence="2 3">
    <name type="scientific">Quillaja saponaria</name>
    <name type="common">Soap bark tree</name>
    <dbReference type="NCBI Taxonomy" id="32244"/>
    <lineage>
        <taxon>Eukaryota</taxon>
        <taxon>Viridiplantae</taxon>
        <taxon>Streptophyta</taxon>
        <taxon>Embryophyta</taxon>
        <taxon>Tracheophyta</taxon>
        <taxon>Spermatophyta</taxon>
        <taxon>Magnoliopsida</taxon>
        <taxon>eudicotyledons</taxon>
        <taxon>Gunneridae</taxon>
        <taxon>Pentapetalae</taxon>
        <taxon>rosids</taxon>
        <taxon>fabids</taxon>
        <taxon>Fabales</taxon>
        <taxon>Quillajaceae</taxon>
        <taxon>Quillaja</taxon>
    </lineage>
</organism>
<protein>
    <submittedName>
        <fullName evidence="2">F-box/FBD/LRR-repeat protein</fullName>
    </submittedName>
</protein>
<evidence type="ECO:0000313" key="2">
    <source>
        <dbReference type="EMBL" id="KAJ7954002.1"/>
    </source>
</evidence>
<name>A0AAD7LA95_QUISA</name>
<dbReference type="AlphaFoldDB" id="A0AAD7LA95"/>
<dbReference type="InterPro" id="IPR001810">
    <property type="entry name" value="F-box_dom"/>
</dbReference>
<dbReference type="Pfam" id="PF00646">
    <property type="entry name" value="F-box"/>
    <property type="match status" value="1"/>
</dbReference>
<feature type="domain" description="F-box" evidence="1">
    <location>
        <begin position="17"/>
        <end position="71"/>
    </location>
</feature>
<dbReference type="PROSITE" id="PS50181">
    <property type="entry name" value="FBOX"/>
    <property type="match status" value="1"/>
</dbReference>
<keyword evidence="3" id="KW-1185">Reference proteome</keyword>
<accession>A0AAD7LA95</accession>
<proteinExistence type="predicted"/>
<reference evidence="2" key="1">
    <citation type="journal article" date="2023" name="Science">
        <title>Elucidation of the pathway for biosynthesis of saponin adjuvants from the soapbark tree.</title>
        <authorList>
            <person name="Reed J."/>
            <person name="Orme A."/>
            <person name="El-Demerdash A."/>
            <person name="Owen C."/>
            <person name="Martin L.B.B."/>
            <person name="Misra R.C."/>
            <person name="Kikuchi S."/>
            <person name="Rejzek M."/>
            <person name="Martin A.C."/>
            <person name="Harkess A."/>
            <person name="Leebens-Mack J."/>
            <person name="Louveau T."/>
            <person name="Stephenson M.J."/>
            <person name="Osbourn A."/>
        </authorList>
    </citation>
    <scope>NUCLEOTIDE SEQUENCE</scope>
    <source>
        <strain evidence="2">S10</strain>
    </source>
</reference>
<dbReference type="PANTHER" id="PTHR31639">
    <property type="entry name" value="F-BOX PROTEIN-LIKE"/>
    <property type="match status" value="1"/>
</dbReference>
<gene>
    <name evidence="2" type="ORF">O6P43_025626</name>
</gene>
<dbReference type="Gene3D" id="3.80.10.10">
    <property type="entry name" value="Ribonuclease Inhibitor"/>
    <property type="match status" value="1"/>
</dbReference>
<dbReference type="EMBL" id="JARAOO010000010">
    <property type="protein sequence ID" value="KAJ7954002.1"/>
    <property type="molecule type" value="Genomic_DNA"/>
</dbReference>